<feature type="transmembrane region" description="Helical" evidence="7">
    <location>
        <begin position="256"/>
        <end position="276"/>
    </location>
</feature>
<dbReference type="GO" id="GO:0055085">
    <property type="term" value="P:transmembrane transport"/>
    <property type="evidence" value="ECO:0007669"/>
    <property type="project" value="InterPro"/>
</dbReference>
<comment type="similarity">
    <text evidence="7">Belongs to the binding-protein-dependent transport system permease family.</text>
</comment>
<name>A0A6B8RU02_9BACL</name>
<feature type="transmembrane region" description="Helical" evidence="7">
    <location>
        <begin position="110"/>
        <end position="129"/>
    </location>
</feature>
<dbReference type="KEGG" id="ppsc:EHS13_33315"/>
<dbReference type="Gene3D" id="1.10.3720.10">
    <property type="entry name" value="MetI-like"/>
    <property type="match status" value="1"/>
</dbReference>
<dbReference type="PANTHER" id="PTHR43744">
    <property type="entry name" value="ABC TRANSPORTER PERMEASE PROTEIN MG189-RELATED-RELATED"/>
    <property type="match status" value="1"/>
</dbReference>
<dbReference type="AlphaFoldDB" id="A0A6B8RU02"/>
<comment type="subcellular location">
    <subcellularLocation>
        <location evidence="1 7">Cell membrane</location>
        <topology evidence="1 7">Multi-pass membrane protein</topology>
    </subcellularLocation>
</comment>
<dbReference type="GO" id="GO:0005886">
    <property type="term" value="C:plasma membrane"/>
    <property type="evidence" value="ECO:0007669"/>
    <property type="project" value="UniProtKB-SubCell"/>
</dbReference>
<dbReference type="Proteomes" id="UP000426246">
    <property type="component" value="Chromosome"/>
</dbReference>
<dbReference type="EMBL" id="CP034235">
    <property type="protein sequence ID" value="QGQ99397.1"/>
    <property type="molecule type" value="Genomic_DNA"/>
</dbReference>
<feature type="transmembrane region" description="Helical" evidence="7">
    <location>
        <begin position="141"/>
        <end position="161"/>
    </location>
</feature>
<keyword evidence="2 7" id="KW-0813">Transport</keyword>
<reference evidence="10" key="1">
    <citation type="submission" date="2018-11" db="EMBL/GenBank/DDBJ databases">
        <title>Complete genome sequence of Paenibacillus sp. ML311-T8.</title>
        <authorList>
            <person name="Nam Y.-D."/>
            <person name="Kang J."/>
            <person name="Chung W.-H."/>
            <person name="Park Y.S."/>
        </authorList>
    </citation>
    <scope>NUCLEOTIDE SEQUENCE [LARGE SCALE GENOMIC DNA]</scope>
    <source>
        <strain evidence="10">ML311-T8</strain>
    </source>
</reference>
<evidence type="ECO:0000256" key="2">
    <source>
        <dbReference type="ARBA" id="ARBA00022448"/>
    </source>
</evidence>
<dbReference type="SUPFAM" id="SSF161098">
    <property type="entry name" value="MetI-like"/>
    <property type="match status" value="1"/>
</dbReference>
<feature type="domain" description="ABC transmembrane type-1" evidence="8">
    <location>
        <begin position="74"/>
        <end position="270"/>
    </location>
</feature>
<organism evidence="9 10">
    <name type="scientific">Paenibacillus psychroresistens</name>
    <dbReference type="NCBI Taxonomy" id="1778678"/>
    <lineage>
        <taxon>Bacteria</taxon>
        <taxon>Bacillati</taxon>
        <taxon>Bacillota</taxon>
        <taxon>Bacilli</taxon>
        <taxon>Bacillales</taxon>
        <taxon>Paenibacillaceae</taxon>
        <taxon>Paenibacillus</taxon>
    </lineage>
</organism>
<dbReference type="CDD" id="cd06261">
    <property type="entry name" value="TM_PBP2"/>
    <property type="match status" value="1"/>
</dbReference>
<dbReference type="Pfam" id="PF00528">
    <property type="entry name" value="BPD_transp_1"/>
    <property type="match status" value="1"/>
</dbReference>
<evidence type="ECO:0000259" key="8">
    <source>
        <dbReference type="PROSITE" id="PS50928"/>
    </source>
</evidence>
<dbReference type="InterPro" id="IPR000515">
    <property type="entry name" value="MetI-like"/>
</dbReference>
<keyword evidence="10" id="KW-1185">Reference proteome</keyword>
<keyword evidence="5 7" id="KW-1133">Transmembrane helix</keyword>
<evidence type="ECO:0000313" key="10">
    <source>
        <dbReference type="Proteomes" id="UP000426246"/>
    </source>
</evidence>
<dbReference type="PANTHER" id="PTHR43744:SF9">
    <property type="entry name" value="POLYGALACTURONAN_RHAMNOGALACTURONAN TRANSPORT SYSTEM PERMEASE PROTEIN YTCP"/>
    <property type="match status" value="1"/>
</dbReference>
<evidence type="ECO:0000256" key="1">
    <source>
        <dbReference type="ARBA" id="ARBA00004651"/>
    </source>
</evidence>
<evidence type="ECO:0000256" key="6">
    <source>
        <dbReference type="ARBA" id="ARBA00023136"/>
    </source>
</evidence>
<dbReference type="InterPro" id="IPR035906">
    <property type="entry name" value="MetI-like_sf"/>
</dbReference>
<keyword evidence="4 7" id="KW-0812">Transmembrane</keyword>
<gene>
    <name evidence="9" type="ORF">EHS13_33315</name>
</gene>
<evidence type="ECO:0000256" key="7">
    <source>
        <dbReference type="RuleBase" id="RU363032"/>
    </source>
</evidence>
<proteinExistence type="inferred from homology"/>
<evidence type="ECO:0000313" key="9">
    <source>
        <dbReference type="EMBL" id="QGQ99397.1"/>
    </source>
</evidence>
<dbReference type="PROSITE" id="PS50928">
    <property type="entry name" value="ABC_TM1"/>
    <property type="match status" value="1"/>
</dbReference>
<protein>
    <submittedName>
        <fullName evidence="9">Carbohydrate ABC transporter permease</fullName>
    </submittedName>
</protein>
<feature type="transmembrane region" description="Helical" evidence="7">
    <location>
        <begin position="12"/>
        <end position="39"/>
    </location>
</feature>
<accession>A0A6B8RU02</accession>
<evidence type="ECO:0000256" key="4">
    <source>
        <dbReference type="ARBA" id="ARBA00022692"/>
    </source>
</evidence>
<dbReference type="OrthoDB" id="157184at2"/>
<evidence type="ECO:0000256" key="5">
    <source>
        <dbReference type="ARBA" id="ARBA00022989"/>
    </source>
</evidence>
<sequence>MQLSPAYKVFRAFNYVFLFIISLATFIPFYLVVVVSFTLEKSISLKGYQLFPRQLSFAAYEALLSKGSRYIDAYKVSVTITVIGTFFAVLITCLLAYAISRKHLRYRNHIAFFVYFTLIFNGGLVPWYIIVGKLGIKDSLLGLILPLLVNAFNVFLIRNYFRAIPDAILESATIDGSGELRTFFRIVLPLALPGLATITLFYMLAYWNEWFVALMLINTKELYPLQFLLRQILSTVLYAASAKSQITNIGELPAEGIKMATVVLTVGPIIFVYPFIQKYFIKGLVVGAVKG</sequence>
<evidence type="ECO:0000256" key="3">
    <source>
        <dbReference type="ARBA" id="ARBA00022475"/>
    </source>
</evidence>
<feature type="transmembrane region" description="Helical" evidence="7">
    <location>
        <begin position="76"/>
        <end position="98"/>
    </location>
</feature>
<dbReference type="RefSeq" id="WP_155704561.1">
    <property type="nucleotide sequence ID" value="NZ_CP034235.1"/>
</dbReference>
<keyword evidence="3" id="KW-1003">Cell membrane</keyword>
<feature type="transmembrane region" description="Helical" evidence="7">
    <location>
        <begin position="182"/>
        <end position="207"/>
    </location>
</feature>
<keyword evidence="6 7" id="KW-0472">Membrane</keyword>